<evidence type="ECO:0000256" key="1">
    <source>
        <dbReference type="SAM" id="Coils"/>
    </source>
</evidence>
<keyword evidence="4" id="KW-1185">Reference proteome</keyword>
<evidence type="ECO:0000256" key="2">
    <source>
        <dbReference type="SAM" id="MobiDB-lite"/>
    </source>
</evidence>
<dbReference type="InterPro" id="IPR032675">
    <property type="entry name" value="LRR_dom_sf"/>
</dbReference>
<proteinExistence type="predicted"/>
<comment type="caution">
    <text evidence="3">The sequence shown here is derived from an EMBL/GenBank/DDBJ whole genome shotgun (WGS) entry which is preliminary data.</text>
</comment>
<dbReference type="EMBL" id="CAXLJM020000024">
    <property type="protein sequence ID" value="CAL8090065.1"/>
    <property type="molecule type" value="Genomic_DNA"/>
</dbReference>
<feature type="coiled-coil region" evidence="1">
    <location>
        <begin position="157"/>
        <end position="184"/>
    </location>
</feature>
<accession>A0ABP1Q9A0</accession>
<protein>
    <recommendedName>
        <fullName evidence="5">Ran GTPase-activating protein</fullName>
    </recommendedName>
</protein>
<evidence type="ECO:0008006" key="5">
    <source>
        <dbReference type="Google" id="ProtNLM"/>
    </source>
</evidence>
<dbReference type="Proteomes" id="UP001642540">
    <property type="component" value="Unassembled WGS sequence"/>
</dbReference>
<evidence type="ECO:0000313" key="3">
    <source>
        <dbReference type="EMBL" id="CAL8090065.1"/>
    </source>
</evidence>
<gene>
    <name evidence="3" type="ORF">ODALV1_LOCUS7543</name>
</gene>
<organism evidence="3 4">
    <name type="scientific">Orchesella dallaii</name>
    <dbReference type="NCBI Taxonomy" id="48710"/>
    <lineage>
        <taxon>Eukaryota</taxon>
        <taxon>Metazoa</taxon>
        <taxon>Ecdysozoa</taxon>
        <taxon>Arthropoda</taxon>
        <taxon>Hexapoda</taxon>
        <taxon>Collembola</taxon>
        <taxon>Entomobryomorpha</taxon>
        <taxon>Entomobryoidea</taxon>
        <taxon>Orchesellidae</taxon>
        <taxon>Orchesellinae</taxon>
        <taxon>Orchesella</taxon>
    </lineage>
</organism>
<dbReference type="SUPFAM" id="SSF52047">
    <property type="entry name" value="RNI-like"/>
    <property type="match status" value="1"/>
</dbReference>
<sequence>MSPRYMFNVENKLLPPLVDRVSNADGDVGIDNIEDEDELYEINAMLDDAMYNECEEGDEECEDEEEEDDEEDEDEEEEDEDEWVDDGDEQSEYEDEDADEEDPIEIEKRLYKFHASDENFKESDLEERKKRRFLIGQHSFYDLADPHLEDALDPLDLAAEEEGLETEEKKRRGLKAEKDFYKDMCKELGVTPDRKVLASLRELSMDLTGYGMNSKEIVALCKLLERNTHVEFLCLSGNAAGTEGGLALAELITNNETITTYELAGTE</sequence>
<feature type="compositionally biased region" description="Acidic residues" evidence="2">
    <location>
        <begin position="53"/>
        <end position="104"/>
    </location>
</feature>
<reference evidence="3 4" key="1">
    <citation type="submission" date="2024-08" db="EMBL/GenBank/DDBJ databases">
        <authorList>
            <person name="Cucini C."/>
            <person name="Frati F."/>
        </authorList>
    </citation>
    <scope>NUCLEOTIDE SEQUENCE [LARGE SCALE GENOMIC DNA]</scope>
</reference>
<keyword evidence="1" id="KW-0175">Coiled coil</keyword>
<dbReference type="Gene3D" id="3.80.10.10">
    <property type="entry name" value="Ribonuclease Inhibitor"/>
    <property type="match status" value="1"/>
</dbReference>
<feature type="region of interest" description="Disordered" evidence="2">
    <location>
        <begin position="50"/>
        <end position="104"/>
    </location>
</feature>
<name>A0ABP1Q9A0_9HEXA</name>
<evidence type="ECO:0000313" key="4">
    <source>
        <dbReference type="Proteomes" id="UP001642540"/>
    </source>
</evidence>